<keyword evidence="3" id="KW-0732">Signal</keyword>
<dbReference type="Gene3D" id="2.40.10.10">
    <property type="entry name" value="Trypsin-like serine proteases"/>
    <property type="match status" value="2"/>
</dbReference>
<evidence type="ECO:0000256" key="2">
    <source>
        <dbReference type="ARBA" id="ARBA00022670"/>
    </source>
</evidence>
<evidence type="ECO:0000313" key="8">
    <source>
        <dbReference type="EMBL" id="KKN49371.1"/>
    </source>
</evidence>
<protein>
    <recommendedName>
        <fullName evidence="9">Peptidase S1 domain-containing protein</fullName>
    </recommendedName>
</protein>
<evidence type="ECO:0000256" key="3">
    <source>
        <dbReference type="ARBA" id="ARBA00022729"/>
    </source>
</evidence>
<dbReference type="InterPro" id="IPR008256">
    <property type="entry name" value="Peptidase_S1B"/>
</dbReference>
<dbReference type="InterPro" id="IPR043504">
    <property type="entry name" value="Peptidase_S1_PA_chymotrypsin"/>
</dbReference>
<dbReference type="PANTHER" id="PTHR43019">
    <property type="entry name" value="SERINE ENDOPROTEASE DEGS"/>
    <property type="match status" value="1"/>
</dbReference>
<evidence type="ECO:0008006" key="9">
    <source>
        <dbReference type="Google" id="ProtNLM"/>
    </source>
</evidence>
<reference evidence="8" key="1">
    <citation type="journal article" date="2015" name="Nature">
        <title>Complex archaea that bridge the gap between prokaryotes and eukaryotes.</title>
        <authorList>
            <person name="Spang A."/>
            <person name="Saw J.H."/>
            <person name="Jorgensen S.L."/>
            <person name="Zaremba-Niedzwiedzka K."/>
            <person name="Martijn J."/>
            <person name="Lind A.E."/>
            <person name="van Eijk R."/>
            <person name="Schleper C."/>
            <person name="Guy L."/>
            <person name="Ettema T.J."/>
        </authorList>
    </citation>
    <scope>NUCLEOTIDE SEQUENCE</scope>
</reference>
<dbReference type="PRINTS" id="PR00839">
    <property type="entry name" value="V8PROTEASE"/>
</dbReference>
<organism evidence="8">
    <name type="scientific">marine sediment metagenome</name>
    <dbReference type="NCBI Taxonomy" id="412755"/>
    <lineage>
        <taxon>unclassified sequences</taxon>
        <taxon>metagenomes</taxon>
        <taxon>ecological metagenomes</taxon>
    </lineage>
</organism>
<evidence type="ECO:0000256" key="7">
    <source>
        <dbReference type="SAM" id="Phobius"/>
    </source>
</evidence>
<comment type="similarity">
    <text evidence="1">Belongs to the peptidase S1B family.</text>
</comment>
<dbReference type="PANTHER" id="PTHR43019:SF23">
    <property type="entry name" value="PROTEASE DO-LIKE 5, CHLOROPLASTIC"/>
    <property type="match status" value="1"/>
</dbReference>
<evidence type="ECO:0000256" key="5">
    <source>
        <dbReference type="ARBA" id="ARBA00022825"/>
    </source>
</evidence>
<feature type="region of interest" description="Disordered" evidence="6">
    <location>
        <begin position="30"/>
        <end position="56"/>
    </location>
</feature>
<dbReference type="InterPro" id="IPR009003">
    <property type="entry name" value="Peptidase_S1_PA"/>
</dbReference>
<keyword evidence="7" id="KW-0812">Transmembrane</keyword>
<keyword evidence="5" id="KW-0720">Serine protease</keyword>
<dbReference type="EMBL" id="LAZR01001171">
    <property type="protein sequence ID" value="KKN49371.1"/>
    <property type="molecule type" value="Genomic_DNA"/>
</dbReference>
<keyword evidence="7" id="KW-1133">Transmembrane helix</keyword>
<sequence>MFCPNRVNKGYAPPYLSPPDLGLHLQLGGDGVMNQPEPTSRVSISPGLRRTEPKTTTPGLGYVSAGLLLWNDRDLRRAEDHRIRERVWRMKQRDEQSFGWRRTTIAVIVAVLLGALLAGQCFGATELVGAHPGCPRVINQVGNKTFPCSGVLVWKSDRLDLAQVVTAAHLFSDGVGRVTVQCADGKRYGALVVHIDRKHDFAVLHIRRPLCRVICFAARLPVIGANLLLGGYPLGGRFRWHGGLLDRLNRDGSLAVRVGSQPGDSGGPILNENNELVGLIADTHGPET</sequence>
<dbReference type="SUPFAM" id="SSF50494">
    <property type="entry name" value="Trypsin-like serine proteases"/>
    <property type="match status" value="1"/>
</dbReference>
<keyword evidence="2" id="KW-0645">Protease</keyword>
<name>A0A0F9TK48_9ZZZZ</name>
<keyword evidence="7" id="KW-0472">Membrane</keyword>
<evidence type="ECO:0000256" key="6">
    <source>
        <dbReference type="SAM" id="MobiDB-lite"/>
    </source>
</evidence>
<comment type="caution">
    <text evidence="8">The sequence shown here is derived from an EMBL/GenBank/DDBJ whole genome shotgun (WGS) entry which is preliminary data.</text>
</comment>
<evidence type="ECO:0000256" key="1">
    <source>
        <dbReference type="ARBA" id="ARBA00008764"/>
    </source>
</evidence>
<dbReference type="AlphaFoldDB" id="A0A0F9TK48"/>
<dbReference type="Pfam" id="PF13365">
    <property type="entry name" value="Trypsin_2"/>
    <property type="match status" value="1"/>
</dbReference>
<dbReference type="GO" id="GO:0008236">
    <property type="term" value="F:serine-type peptidase activity"/>
    <property type="evidence" value="ECO:0007669"/>
    <property type="project" value="UniProtKB-KW"/>
</dbReference>
<keyword evidence="4" id="KW-0378">Hydrolase</keyword>
<proteinExistence type="inferred from homology"/>
<gene>
    <name evidence="8" type="ORF">LCGC14_0643470</name>
</gene>
<evidence type="ECO:0000256" key="4">
    <source>
        <dbReference type="ARBA" id="ARBA00022801"/>
    </source>
</evidence>
<accession>A0A0F9TK48</accession>
<feature type="transmembrane region" description="Helical" evidence="7">
    <location>
        <begin position="99"/>
        <end position="118"/>
    </location>
</feature>
<dbReference type="GO" id="GO:0006508">
    <property type="term" value="P:proteolysis"/>
    <property type="evidence" value="ECO:0007669"/>
    <property type="project" value="UniProtKB-KW"/>
</dbReference>